<protein>
    <submittedName>
        <fullName evidence="9">ETHYLENE INSENSITIVE 3-like 3 protein</fullName>
    </submittedName>
</protein>
<keyword evidence="5" id="KW-0010">Activator</keyword>
<dbReference type="InterPro" id="IPR047091">
    <property type="entry name" value="EIN3-like_DNA-bd"/>
</dbReference>
<dbReference type="PANTHER" id="PTHR33305">
    <property type="entry name" value="ETHYLENE INSENSITIVE 3-LIKE 2 PROTEIN"/>
    <property type="match status" value="1"/>
</dbReference>
<feature type="region of interest" description="Disordered" evidence="7">
    <location>
        <begin position="295"/>
        <end position="391"/>
    </location>
</feature>
<dbReference type="FunFam" id="1.10.3180.10:FF:000002">
    <property type="entry name" value="Ethylene insensitive 3-like 1"/>
    <property type="match status" value="1"/>
</dbReference>
<accession>A0AAX6FAD8</accession>
<dbReference type="GO" id="GO:0009873">
    <property type="term" value="P:ethylene-activated signaling pathway"/>
    <property type="evidence" value="ECO:0007669"/>
    <property type="project" value="UniProtKB-KW"/>
</dbReference>
<evidence type="ECO:0000256" key="2">
    <source>
        <dbReference type="ARBA" id="ARBA00009416"/>
    </source>
</evidence>
<evidence type="ECO:0000256" key="1">
    <source>
        <dbReference type="ARBA" id="ARBA00004123"/>
    </source>
</evidence>
<evidence type="ECO:0000256" key="3">
    <source>
        <dbReference type="ARBA" id="ARBA00022745"/>
    </source>
</evidence>
<dbReference type="Proteomes" id="UP001140949">
    <property type="component" value="Unassembled WGS sequence"/>
</dbReference>
<feature type="domain" description="Ethylene insensitive 3-like DNA-binding" evidence="8">
    <location>
        <begin position="51"/>
        <end position="297"/>
    </location>
</feature>
<dbReference type="AlphaFoldDB" id="A0AAX6FAD8"/>
<evidence type="ECO:0000259" key="8">
    <source>
        <dbReference type="Pfam" id="PF04873"/>
    </source>
</evidence>
<comment type="subcellular location">
    <subcellularLocation>
        <location evidence="1">Nucleus</location>
    </subcellularLocation>
</comment>
<gene>
    <name evidence="9" type="ORF">M6B38_144100</name>
</gene>
<organism evidence="9 10">
    <name type="scientific">Iris pallida</name>
    <name type="common">Sweet iris</name>
    <dbReference type="NCBI Taxonomy" id="29817"/>
    <lineage>
        <taxon>Eukaryota</taxon>
        <taxon>Viridiplantae</taxon>
        <taxon>Streptophyta</taxon>
        <taxon>Embryophyta</taxon>
        <taxon>Tracheophyta</taxon>
        <taxon>Spermatophyta</taxon>
        <taxon>Magnoliopsida</taxon>
        <taxon>Liliopsida</taxon>
        <taxon>Asparagales</taxon>
        <taxon>Iridaceae</taxon>
        <taxon>Iridoideae</taxon>
        <taxon>Irideae</taxon>
        <taxon>Iris</taxon>
    </lineage>
</organism>
<dbReference type="GO" id="GO:0045893">
    <property type="term" value="P:positive regulation of DNA-templated transcription"/>
    <property type="evidence" value="ECO:0007669"/>
    <property type="project" value="UniProtKB-ARBA"/>
</dbReference>
<evidence type="ECO:0000256" key="6">
    <source>
        <dbReference type="ARBA" id="ARBA00023242"/>
    </source>
</evidence>
<dbReference type="InterPro" id="IPR023278">
    <property type="entry name" value="Ethylene_insens-like_DNA-bd"/>
</dbReference>
<comment type="similarity">
    <text evidence="2">Belongs to the EIN3 family.</text>
</comment>
<dbReference type="GO" id="GO:0005634">
    <property type="term" value="C:nucleus"/>
    <property type="evidence" value="ECO:0007669"/>
    <property type="project" value="UniProtKB-SubCell"/>
</dbReference>
<feature type="compositionally biased region" description="Polar residues" evidence="7">
    <location>
        <begin position="342"/>
        <end position="361"/>
    </location>
</feature>
<keyword evidence="6" id="KW-0539">Nucleus</keyword>
<dbReference type="InterPro" id="IPR006957">
    <property type="entry name" value="EIN3"/>
</dbReference>
<dbReference type="GO" id="GO:0043565">
    <property type="term" value="F:sequence-specific DNA binding"/>
    <property type="evidence" value="ECO:0007669"/>
    <property type="project" value="UniProtKB-ARBA"/>
</dbReference>
<keyword evidence="10" id="KW-1185">Reference proteome</keyword>
<evidence type="ECO:0000256" key="5">
    <source>
        <dbReference type="ARBA" id="ARBA00023159"/>
    </source>
</evidence>
<dbReference type="EMBL" id="JANAVB010030419">
    <property type="protein sequence ID" value="KAJ6813437.1"/>
    <property type="molecule type" value="Genomic_DNA"/>
</dbReference>
<dbReference type="SUPFAM" id="SSF116768">
    <property type="entry name" value="DNA-binding domain of EIN3-like"/>
    <property type="match status" value="1"/>
</dbReference>
<evidence type="ECO:0000313" key="10">
    <source>
        <dbReference type="Proteomes" id="UP001140949"/>
    </source>
</evidence>
<reference evidence="9" key="2">
    <citation type="submission" date="2023-04" db="EMBL/GenBank/DDBJ databases">
        <authorList>
            <person name="Bruccoleri R.E."/>
            <person name="Oakeley E.J."/>
            <person name="Faust A.-M."/>
            <person name="Dessus-Babus S."/>
            <person name="Altorfer M."/>
            <person name="Burckhardt D."/>
            <person name="Oertli M."/>
            <person name="Naumann U."/>
            <person name="Petersen F."/>
            <person name="Wong J."/>
        </authorList>
    </citation>
    <scope>NUCLEOTIDE SEQUENCE</scope>
    <source>
        <strain evidence="9">GSM-AAB239-AS_SAM_17_03QT</strain>
        <tissue evidence="9">Leaf</tissue>
    </source>
</reference>
<name>A0AAX6FAD8_IRIPA</name>
<dbReference type="GO" id="GO:0010104">
    <property type="term" value="P:regulation of ethylene-activated signaling pathway"/>
    <property type="evidence" value="ECO:0007669"/>
    <property type="project" value="UniProtKB-ARBA"/>
</dbReference>
<dbReference type="GO" id="GO:0003700">
    <property type="term" value="F:DNA-binding transcription factor activity"/>
    <property type="evidence" value="ECO:0007669"/>
    <property type="project" value="InterPro"/>
</dbReference>
<evidence type="ECO:0000256" key="7">
    <source>
        <dbReference type="SAM" id="MobiDB-lite"/>
    </source>
</evidence>
<proteinExistence type="inferred from homology"/>
<comment type="caution">
    <text evidence="9">The sequence shown here is derived from an EMBL/GenBank/DDBJ whole genome shotgun (WGS) entry which is preliminary data.</text>
</comment>
<keyword evidence="4" id="KW-0238">DNA-binding</keyword>
<evidence type="ECO:0000313" key="9">
    <source>
        <dbReference type="EMBL" id="KAJ6813437.1"/>
    </source>
</evidence>
<dbReference type="FunFam" id="1.10.3180.10:FF:000001">
    <property type="entry name" value="Ethylene insensitive 3-like 1"/>
    <property type="match status" value="1"/>
</dbReference>
<dbReference type="Gene3D" id="1.10.3180.10">
    <property type="entry name" value="DNA-binding domain of EIN3-like"/>
    <property type="match status" value="2"/>
</dbReference>
<feature type="region of interest" description="Disordered" evidence="7">
    <location>
        <begin position="73"/>
        <end position="95"/>
    </location>
</feature>
<reference evidence="9" key="1">
    <citation type="journal article" date="2023" name="GigaByte">
        <title>Genome assembly of the bearded iris, Iris pallida Lam.</title>
        <authorList>
            <person name="Bruccoleri R.E."/>
            <person name="Oakeley E.J."/>
            <person name="Faust A.M.E."/>
            <person name="Altorfer M."/>
            <person name="Dessus-Babus S."/>
            <person name="Burckhardt D."/>
            <person name="Oertli M."/>
            <person name="Naumann U."/>
            <person name="Petersen F."/>
            <person name="Wong J."/>
        </authorList>
    </citation>
    <scope>NUCLEOTIDE SEQUENCE</scope>
    <source>
        <strain evidence="9">GSM-AAB239-AS_SAM_17_03QT</strain>
    </source>
</reference>
<dbReference type="PANTHER" id="PTHR33305:SF48">
    <property type="entry name" value="OS08G0508700 PROTEIN"/>
    <property type="match status" value="1"/>
</dbReference>
<feature type="compositionally biased region" description="Polar residues" evidence="7">
    <location>
        <begin position="299"/>
        <end position="312"/>
    </location>
</feature>
<feature type="compositionally biased region" description="Basic and acidic residues" evidence="7">
    <location>
        <begin position="313"/>
        <end position="326"/>
    </location>
</feature>
<evidence type="ECO:0000256" key="4">
    <source>
        <dbReference type="ARBA" id="ARBA00023125"/>
    </source>
</evidence>
<keyword evidence="3" id="KW-0936">Ethylene signaling pathway</keyword>
<sequence length="619" mass="68723">MVEFNLINCQIERMDHFTMIENGFGSDFEVDDVMCENLAENDVSDEEIEAEDLAKRMWKDKVKLKRLKKRQNLVAQPASEKPKPKGTSDQARRKKMSRAQDGILKYMLKLMEVCNARGFVYGIIPEKGKPMSGASDNIRAWWKEKVKFDKNGPAAIANYEAENIAAESAKNSAGKNGHSLMELQDATLGSLLSSLMQHCDPPQRKYPLEKGIPPPWWPSGNEDWWINLGLPKGQIPPYKKPHDLKKVWKVGVLTGVIKHMSPNIDKIRTHIRKSKCLQDKMSAKESSIWLRVLNREETMTQQPSSENGTSDVTENRHNSNGERQEDATSSNDDYDVCFQGARDSTSSSNVQPCEENVVSSLKENHRPGNANQVTQGKRRASEQARRKRPRVSSTVVDQQALAVVPLGERLPEDPRNTIPDMNRTDLPLAGYELVSAKKQGSTGQAPIAHDNHVGNKYLLPQFGMDSLLIAPSVNGAAAQSMHMDSQTLLYSSGVANAKSLSGTSYGGFTSSEGYGLPHEKQLLPVDIPDIHQARPEDAVVPVENHLYGHALTLNGSSNAYVTGHMNSLLGEPSFPNEPDKYVGSQFDDPFLNFDFPGDPFAELDGILTEEGDILEYLIS</sequence>
<dbReference type="Pfam" id="PF04873">
    <property type="entry name" value="EIN3_DNA-bd"/>
    <property type="match status" value="1"/>
</dbReference>